<keyword evidence="3" id="KW-1185">Reference proteome</keyword>
<evidence type="ECO:0000313" key="2">
    <source>
        <dbReference type="EMBL" id="MBD7909933.1"/>
    </source>
</evidence>
<dbReference type="CDD" id="cd00688">
    <property type="entry name" value="ISOPREN_C2_like"/>
    <property type="match status" value="1"/>
</dbReference>
<dbReference type="InterPro" id="IPR008930">
    <property type="entry name" value="Terpenoid_cyclase/PrenylTrfase"/>
</dbReference>
<comment type="caution">
    <text evidence="2">The sequence shown here is derived from an EMBL/GenBank/DDBJ whole genome shotgun (WGS) entry which is preliminary data.</text>
</comment>
<dbReference type="SUPFAM" id="SSF48239">
    <property type="entry name" value="Terpenoid cyclases/Protein prenyltransferases"/>
    <property type="match status" value="1"/>
</dbReference>
<keyword evidence="1" id="KW-1133">Transmembrane helix</keyword>
<reference evidence="2 3" key="1">
    <citation type="submission" date="2020-08" db="EMBL/GenBank/DDBJ databases">
        <title>A Genomic Blueprint of the Chicken Gut Microbiome.</title>
        <authorList>
            <person name="Gilroy R."/>
            <person name="Ravi A."/>
            <person name="Getino M."/>
            <person name="Pursley I."/>
            <person name="Horton D.L."/>
            <person name="Alikhan N.-F."/>
            <person name="Baker D."/>
            <person name="Gharbi K."/>
            <person name="Hall N."/>
            <person name="Watson M."/>
            <person name="Adriaenssens E.M."/>
            <person name="Foster-Nyarko E."/>
            <person name="Jarju S."/>
            <person name="Secka A."/>
            <person name="Antonio M."/>
            <person name="Oren A."/>
            <person name="Chaudhuri R."/>
            <person name="La Ragione R.M."/>
            <person name="Hildebrand F."/>
            <person name="Pallen M.J."/>
        </authorList>
    </citation>
    <scope>NUCLEOTIDE SEQUENCE [LARGE SCALE GENOMIC DNA]</scope>
    <source>
        <strain evidence="2 3">Sa3CVN1</strain>
    </source>
</reference>
<evidence type="ECO:0000256" key="1">
    <source>
        <dbReference type="SAM" id="Phobius"/>
    </source>
</evidence>
<keyword evidence="1" id="KW-0812">Transmembrane</keyword>
<name>A0ABR8PP23_9CLOT</name>
<dbReference type="Gene3D" id="1.50.10.20">
    <property type="match status" value="1"/>
</dbReference>
<protein>
    <submittedName>
        <fullName evidence="2">Terpene cyclase/mutase family protein</fullName>
    </submittedName>
</protein>
<accession>A0ABR8PP23</accession>
<dbReference type="EMBL" id="JACSRA010000001">
    <property type="protein sequence ID" value="MBD7909933.1"/>
    <property type="molecule type" value="Genomic_DNA"/>
</dbReference>
<organism evidence="2 3">
    <name type="scientific">Clostridium cibarium</name>
    <dbReference type="NCBI Taxonomy" id="2762247"/>
    <lineage>
        <taxon>Bacteria</taxon>
        <taxon>Bacillati</taxon>
        <taxon>Bacillota</taxon>
        <taxon>Clostridia</taxon>
        <taxon>Eubacteriales</taxon>
        <taxon>Clostridiaceae</taxon>
        <taxon>Clostridium</taxon>
    </lineage>
</organism>
<dbReference type="RefSeq" id="WP_143316337.1">
    <property type="nucleotide sequence ID" value="NZ_JACSRA010000001.1"/>
</dbReference>
<proteinExistence type="predicted"/>
<keyword evidence="1" id="KW-0472">Membrane</keyword>
<feature type="transmembrane region" description="Helical" evidence="1">
    <location>
        <begin position="387"/>
        <end position="406"/>
    </location>
</feature>
<dbReference type="Proteomes" id="UP000627781">
    <property type="component" value="Unassembled WGS sequence"/>
</dbReference>
<gene>
    <name evidence="2" type="ORF">H9661_01070</name>
</gene>
<sequence>MKKIISRFLAIIFILSLVIAIPTKETVQAAVDNNTLENMINTTVDYLVKKDALYGNEWSVVAIARSKKSIPSSYYDKYYKSVEGKIMEEVKKAVPFTSDVAKSDWTSITDAEKLVLALNSIGKDPKNVVGLNLVDLIWNREGLGNNGVSELAYALIALDSKNYEAPANSKNTRSSIITKMLSLRTGDGGFSWDNTAATADIDTTAMVVQALAKYYDRPEVKTAVDTCLNILKNNQTAKGDYVSVYGSQTYESPCTAAQVVVALDNLKKNPTLVQSGFVKTMDLIDVMTSYYVQGGGFKNSSTDETPDNIASTQLLYALVSYERLLEGKNSLYDLIDVSVQAKQLEPQKEEPKVQQIEVQDRSVATNVTAGDTAKSSEVNEIKTGDNGSFNVLLIIMAVMTGVMVVIRKKSLKEVR</sequence>
<evidence type="ECO:0000313" key="3">
    <source>
        <dbReference type="Proteomes" id="UP000627781"/>
    </source>
</evidence>